<sequence>MDNEESPTSNTSSNALSILSLPLAEAIRPRSLDEYIGQKHLIDPDNGAITNFMRLRYLPSMLLYGPPGVGKTTMASIIAEECGYVFVELSATAATVADLRDLSTTIMAENRKRASRGEEELKVVVFIDEIHRFTVSQQDFLLPYVEEGNFVFIGATTIDPRKRIRRAILSRVQCFSLNTLNNNEVLEVLKRAMRFENIRRKAVHGLRCIDLDDQSLSLIIKTAGGDTRKAINLIELLNTKYTDSPYKEGDNDVPIVMDFLTLKKNIRDMRYCQSGLQDPRNISLLLNMFDTMRQLPNRREVLPCSHEKIDESEPSESNSFSERMTSDLENKLYNEKEAENDDFFFKEQFKTSKFDPCDTNLNYLEQMQVSDDSDVESAPLYSDTEDETPLLNPVLSSIEEFSILSSVYSMELLLKRGESPIFICKQLLLFSVLFLDCDVLTIRKALSFWKSLKSTNLDTHMLLANFVEWLTRHSKLKSNADNDLIKQMRLSKRYLTRRNYQCQSPHSVNIEFDISYDDELVKSLETDIMTMDMNASQNAGFVISSMDEFTYEDDFCLGEYFENEMTNETKQTKVTKKRSSFLRQHIQFWRNNCAILFSEIGRFAVNLLVYEIILLFEINDGIAFVVRGLLSGVLYFIEFIIVMNILLFSEIHDLFWNKKKVLSTATINAASNQENSPQYSSAIQIQRSSVDLTPHSSFIPEERVEQQKSATMESMEYSKIKTDFAQFKENVYNQVVKGKGRLASLEDLQDTRSEIDPIESTADLSLDNIKKPSSRTSSMFKFHRHR</sequence>
<evidence type="ECO:0000256" key="1">
    <source>
        <dbReference type="SAM" id="Phobius"/>
    </source>
</evidence>
<keyword evidence="1" id="KW-0812">Transmembrane</keyword>
<dbReference type="InterPro" id="IPR027417">
    <property type="entry name" value="P-loop_NTPase"/>
</dbReference>
<protein>
    <submittedName>
        <fullName evidence="3">Replication factor ATPase</fullName>
    </submittedName>
</protein>
<keyword evidence="4" id="KW-1185">Reference proteome</keyword>
<name>A3LTW2_PICST</name>
<gene>
    <name evidence="3" type="primary">MGS2</name>
    <name evidence="3" type="ORF">PICST_31554</name>
</gene>
<dbReference type="InterPro" id="IPR003959">
    <property type="entry name" value="ATPase_AAA_core"/>
</dbReference>
<dbReference type="PANTHER" id="PTHR13779:SF7">
    <property type="entry name" value="ATPASE WRNIP1"/>
    <property type="match status" value="1"/>
</dbReference>
<keyword evidence="1" id="KW-0472">Membrane</keyword>
<dbReference type="GO" id="GO:0000731">
    <property type="term" value="P:DNA synthesis involved in DNA repair"/>
    <property type="evidence" value="ECO:0007669"/>
    <property type="project" value="TreeGrafter"/>
</dbReference>
<dbReference type="GO" id="GO:0016887">
    <property type="term" value="F:ATP hydrolysis activity"/>
    <property type="evidence" value="ECO:0007669"/>
    <property type="project" value="InterPro"/>
</dbReference>
<dbReference type="GO" id="GO:0005634">
    <property type="term" value="C:nucleus"/>
    <property type="evidence" value="ECO:0007669"/>
    <property type="project" value="TreeGrafter"/>
</dbReference>
<dbReference type="GO" id="GO:0008047">
    <property type="term" value="F:enzyme activator activity"/>
    <property type="evidence" value="ECO:0007669"/>
    <property type="project" value="TreeGrafter"/>
</dbReference>
<dbReference type="Gene3D" id="3.40.50.300">
    <property type="entry name" value="P-loop containing nucleotide triphosphate hydrolases"/>
    <property type="match status" value="1"/>
</dbReference>
<dbReference type="GO" id="GO:0006261">
    <property type="term" value="P:DNA-templated DNA replication"/>
    <property type="evidence" value="ECO:0007669"/>
    <property type="project" value="TreeGrafter"/>
</dbReference>
<dbReference type="GO" id="GO:0005524">
    <property type="term" value="F:ATP binding"/>
    <property type="evidence" value="ECO:0007669"/>
    <property type="project" value="InterPro"/>
</dbReference>
<dbReference type="Gene3D" id="1.10.8.60">
    <property type="match status" value="1"/>
</dbReference>
<dbReference type="AlphaFoldDB" id="A3LTW2"/>
<evidence type="ECO:0000313" key="4">
    <source>
        <dbReference type="Proteomes" id="UP000002258"/>
    </source>
</evidence>
<feature type="domain" description="AAA+ ATPase" evidence="2">
    <location>
        <begin position="57"/>
        <end position="179"/>
    </location>
</feature>
<feature type="transmembrane region" description="Helical" evidence="1">
    <location>
        <begin position="622"/>
        <end position="648"/>
    </location>
</feature>
<dbReference type="HOGENOM" id="CLU_017271_0_0_1"/>
<dbReference type="InParanoid" id="A3LTW2"/>
<dbReference type="KEGG" id="pic:PICST_31554"/>
<dbReference type="PANTHER" id="PTHR13779">
    <property type="entry name" value="WERNER HELICASE-INTERACTING PROTEIN 1 FAMILY MEMBER"/>
    <property type="match status" value="1"/>
</dbReference>
<dbReference type="Proteomes" id="UP000002258">
    <property type="component" value="Chromosome 4"/>
</dbReference>
<reference evidence="3 4" key="1">
    <citation type="journal article" date="2007" name="Nat. Biotechnol.">
        <title>Genome sequence of the lignocellulose-bioconverting and xylose-fermenting yeast Pichia stipitis.</title>
        <authorList>
            <person name="Jeffries T.W."/>
            <person name="Grigoriev I.V."/>
            <person name="Grimwood J."/>
            <person name="Laplaza J.M."/>
            <person name="Aerts A."/>
            <person name="Salamov A."/>
            <person name="Schmutz J."/>
            <person name="Lindquist E."/>
            <person name="Dehal P."/>
            <person name="Shapiro H."/>
            <person name="Jin Y.S."/>
            <person name="Passoth V."/>
            <person name="Richardson P.M."/>
        </authorList>
    </citation>
    <scope>NUCLEOTIDE SEQUENCE [LARGE SCALE GENOMIC DNA]</scope>
    <source>
        <strain evidence="4">ATCC 58785 / CBS 6054 / NBRC 10063 / NRRL Y-11545</strain>
    </source>
</reference>
<dbReference type="OMA" id="TINECKP"/>
<dbReference type="GeneID" id="4838514"/>
<dbReference type="STRING" id="322104.A3LTW2"/>
<keyword evidence="1" id="KW-1133">Transmembrane helix</keyword>
<dbReference type="CDD" id="cd00009">
    <property type="entry name" value="AAA"/>
    <property type="match status" value="1"/>
</dbReference>
<dbReference type="RefSeq" id="XP_001384164.2">
    <property type="nucleotide sequence ID" value="XM_001384127.1"/>
</dbReference>
<dbReference type="GO" id="GO:0017116">
    <property type="term" value="F:single-stranded DNA helicase activity"/>
    <property type="evidence" value="ECO:0007669"/>
    <property type="project" value="TreeGrafter"/>
</dbReference>
<proteinExistence type="predicted"/>
<evidence type="ECO:0000259" key="2">
    <source>
        <dbReference type="SMART" id="SM00382"/>
    </source>
</evidence>
<dbReference type="EMBL" id="CP000498">
    <property type="protein sequence ID" value="ABN66135.2"/>
    <property type="molecule type" value="Genomic_DNA"/>
</dbReference>
<organism evidence="3 4">
    <name type="scientific">Scheffersomyces stipitis (strain ATCC 58785 / CBS 6054 / NBRC 10063 / NRRL Y-11545)</name>
    <name type="common">Yeast</name>
    <name type="synonym">Pichia stipitis</name>
    <dbReference type="NCBI Taxonomy" id="322104"/>
    <lineage>
        <taxon>Eukaryota</taxon>
        <taxon>Fungi</taxon>
        <taxon>Dikarya</taxon>
        <taxon>Ascomycota</taxon>
        <taxon>Saccharomycotina</taxon>
        <taxon>Pichiomycetes</taxon>
        <taxon>Debaryomycetaceae</taxon>
        <taxon>Scheffersomyces</taxon>
    </lineage>
</organism>
<dbReference type="OrthoDB" id="10265467at2759"/>
<dbReference type="eggNOG" id="KOG2028">
    <property type="taxonomic scope" value="Eukaryota"/>
</dbReference>
<dbReference type="SMART" id="SM00382">
    <property type="entry name" value="AAA"/>
    <property type="match status" value="1"/>
</dbReference>
<dbReference type="InterPro" id="IPR051314">
    <property type="entry name" value="AAA_ATPase_RarA/MGS1/WRNIP1"/>
</dbReference>
<dbReference type="SUPFAM" id="SSF52540">
    <property type="entry name" value="P-loop containing nucleoside triphosphate hydrolases"/>
    <property type="match status" value="1"/>
</dbReference>
<dbReference type="CDD" id="cd18139">
    <property type="entry name" value="HLD_clamp_RarA"/>
    <property type="match status" value="1"/>
</dbReference>
<dbReference type="Pfam" id="PF00004">
    <property type="entry name" value="AAA"/>
    <property type="match status" value="1"/>
</dbReference>
<accession>A3LTW2</accession>
<evidence type="ECO:0000313" key="3">
    <source>
        <dbReference type="EMBL" id="ABN66135.2"/>
    </source>
</evidence>
<dbReference type="InterPro" id="IPR003593">
    <property type="entry name" value="AAA+_ATPase"/>
</dbReference>